<gene>
    <name evidence="2" type="ORF">HGMM_F52A12C28</name>
</gene>
<accession>H5SNH2</accession>
<protein>
    <recommendedName>
        <fullName evidence="1">Cyclic nucleotide-binding domain-containing protein</fullName>
    </recommendedName>
</protein>
<dbReference type="PROSITE" id="PS50042">
    <property type="entry name" value="CNMP_BINDING_3"/>
    <property type="match status" value="1"/>
</dbReference>
<dbReference type="EMBL" id="AP011782">
    <property type="protein sequence ID" value="BAL57708.1"/>
    <property type="molecule type" value="Genomic_DNA"/>
</dbReference>
<feature type="domain" description="Cyclic nucleotide-binding" evidence="1">
    <location>
        <begin position="32"/>
        <end position="110"/>
    </location>
</feature>
<evidence type="ECO:0000259" key="1">
    <source>
        <dbReference type="PROSITE" id="PS50042"/>
    </source>
</evidence>
<evidence type="ECO:0000313" key="2">
    <source>
        <dbReference type="EMBL" id="BAL57708.1"/>
    </source>
</evidence>
<reference evidence="2" key="1">
    <citation type="journal article" date="2005" name="Environ. Microbiol.">
        <title>Genetic and functional properties of uncultivated thermophilic crenarchaeotes from a subsurface gold mine as revealed by analysis of genome fragments.</title>
        <authorList>
            <person name="Nunoura T."/>
            <person name="Hirayama H."/>
            <person name="Takami H."/>
            <person name="Oida H."/>
            <person name="Nishi S."/>
            <person name="Shimamura S."/>
            <person name="Suzuki Y."/>
            <person name="Inagaki F."/>
            <person name="Takai K."/>
            <person name="Nealson K.H."/>
            <person name="Horikoshi K."/>
        </authorList>
    </citation>
    <scope>NUCLEOTIDE SEQUENCE</scope>
</reference>
<dbReference type="Pfam" id="PF00027">
    <property type="entry name" value="cNMP_binding"/>
    <property type="match status" value="1"/>
</dbReference>
<dbReference type="InterPro" id="IPR018490">
    <property type="entry name" value="cNMP-bd_dom_sf"/>
</dbReference>
<dbReference type="SUPFAM" id="SSF51206">
    <property type="entry name" value="cAMP-binding domain-like"/>
    <property type="match status" value="1"/>
</dbReference>
<sequence>MLQAAPPFCPEAPVWSDRFFRWLEEVGELVRYGRGEWIHQGHDAPDAIYLIRRGRVGVSAGEDGVILGSGDLFGELFFNEEELRGSYLARALSESEVWVVRRERVQELLGERVGVLRGLIGYKRDLVFLFSSDRDCGRDAQRTSH</sequence>
<name>H5SNH2_9BACT</name>
<dbReference type="Gene3D" id="2.60.120.10">
    <property type="entry name" value="Jelly Rolls"/>
    <property type="match status" value="1"/>
</dbReference>
<proteinExistence type="predicted"/>
<organism evidence="2">
    <name type="scientific">uncultured Acetothermia bacterium</name>
    <dbReference type="NCBI Taxonomy" id="236499"/>
    <lineage>
        <taxon>Bacteria</taxon>
        <taxon>Candidatus Bipolaricaulota</taxon>
        <taxon>environmental samples</taxon>
    </lineage>
</organism>
<dbReference type="AlphaFoldDB" id="H5SNH2"/>
<dbReference type="InterPro" id="IPR014710">
    <property type="entry name" value="RmlC-like_jellyroll"/>
</dbReference>
<dbReference type="InterPro" id="IPR000595">
    <property type="entry name" value="cNMP-bd_dom"/>
</dbReference>
<reference evidence="2" key="2">
    <citation type="journal article" date="2012" name="PLoS ONE">
        <title>A Deeply Branching Thermophilic Bacterium with an Ancient Acetyl-CoA Pathway Dominates a Subsurface Ecosystem.</title>
        <authorList>
            <person name="Takami H."/>
            <person name="Noguchi H."/>
            <person name="Takaki Y."/>
            <person name="Uchiyama I."/>
            <person name="Toyoda A."/>
            <person name="Nishi S."/>
            <person name="Chee G.-J."/>
            <person name="Arai W."/>
            <person name="Nunoura T."/>
            <person name="Itoh T."/>
            <person name="Hattori M."/>
            <person name="Takai K."/>
        </authorList>
    </citation>
    <scope>NUCLEOTIDE SEQUENCE</scope>
</reference>
<dbReference type="CDD" id="cd00038">
    <property type="entry name" value="CAP_ED"/>
    <property type="match status" value="1"/>
</dbReference>
<dbReference type="SMART" id="SM00100">
    <property type="entry name" value="cNMP"/>
    <property type="match status" value="1"/>
</dbReference>